<evidence type="ECO:0000313" key="6">
    <source>
        <dbReference type="Proteomes" id="UP001194696"/>
    </source>
</evidence>
<gene>
    <name evidence="5" type="ORF">BGZ96_011203</name>
</gene>
<keyword evidence="6" id="KW-1185">Reference proteome</keyword>
<evidence type="ECO:0008006" key="7">
    <source>
        <dbReference type="Google" id="ProtNLM"/>
    </source>
</evidence>
<evidence type="ECO:0000256" key="4">
    <source>
        <dbReference type="SAM" id="MobiDB-lite"/>
    </source>
</evidence>
<dbReference type="SMART" id="SM00320">
    <property type="entry name" value="WD40"/>
    <property type="match status" value="4"/>
</dbReference>
<dbReference type="Gene3D" id="2.130.10.10">
    <property type="entry name" value="YVTN repeat-like/Quinoprotein amine dehydrogenase"/>
    <property type="match status" value="2"/>
</dbReference>
<evidence type="ECO:0000256" key="3">
    <source>
        <dbReference type="PROSITE-ProRule" id="PRU00221"/>
    </source>
</evidence>
<keyword evidence="2" id="KW-0677">Repeat</keyword>
<feature type="region of interest" description="Disordered" evidence="4">
    <location>
        <begin position="291"/>
        <end position="334"/>
    </location>
</feature>
<dbReference type="InterPro" id="IPR036322">
    <property type="entry name" value="WD40_repeat_dom_sf"/>
</dbReference>
<comment type="caution">
    <text evidence="5">The sequence shown here is derived from an EMBL/GenBank/DDBJ whole genome shotgun (WGS) entry which is preliminary data.</text>
</comment>
<dbReference type="Pfam" id="PF00400">
    <property type="entry name" value="WD40"/>
    <property type="match status" value="3"/>
</dbReference>
<protein>
    <recommendedName>
        <fullName evidence="7">WD40 repeat-like protein</fullName>
    </recommendedName>
</protein>
<reference evidence="5 6" key="1">
    <citation type="journal article" date="2020" name="Fungal Divers.">
        <title>Resolving the Mortierellaceae phylogeny through synthesis of multi-gene phylogenetics and phylogenomics.</title>
        <authorList>
            <person name="Vandepol N."/>
            <person name="Liber J."/>
            <person name="Desiro A."/>
            <person name="Na H."/>
            <person name="Kennedy M."/>
            <person name="Barry K."/>
            <person name="Grigoriev I.V."/>
            <person name="Miller A.N."/>
            <person name="O'Donnell K."/>
            <person name="Stajich J.E."/>
            <person name="Bonito G."/>
        </authorList>
    </citation>
    <scope>NUCLEOTIDE SEQUENCE [LARGE SCALE GENOMIC DNA]</scope>
    <source>
        <strain evidence="5 6">AD045</strain>
    </source>
</reference>
<name>A0ABQ7JTP0_9FUNG</name>
<evidence type="ECO:0000313" key="5">
    <source>
        <dbReference type="EMBL" id="KAG0284424.1"/>
    </source>
</evidence>
<dbReference type="InterPro" id="IPR001680">
    <property type="entry name" value="WD40_rpt"/>
</dbReference>
<dbReference type="InterPro" id="IPR020472">
    <property type="entry name" value="WD40_PAC1"/>
</dbReference>
<dbReference type="PANTHER" id="PTHR22847">
    <property type="entry name" value="WD40 REPEAT PROTEIN"/>
    <property type="match status" value="1"/>
</dbReference>
<keyword evidence="1 3" id="KW-0853">WD repeat</keyword>
<evidence type="ECO:0000256" key="1">
    <source>
        <dbReference type="ARBA" id="ARBA00022574"/>
    </source>
</evidence>
<dbReference type="InterPro" id="IPR015943">
    <property type="entry name" value="WD40/YVTN_repeat-like_dom_sf"/>
</dbReference>
<evidence type="ECO:0000256" key="2">
    <source>
        <dbReference type="ARBA" id="ARBA00022737"/>
    </source>
</evidence>
<dbReference type="EMBL" id="JAAAIM010000773">
    <property type="protein sequence ID" value="KAG0284424.1"/>
    <property type="molecule type" value="Genomic_DNA"/>
</dbReference>
<dbReference type="PANTHER" id="PTHR22847:SF637">
    <property type="entry name" value="WD REPEAT DOMAIN 5B"/>
    <property type="match status" value="1"/>
</dbReference>
<dbReference type="Proteomes" id="UP001194696">
    <property type="component" value="Unassembled WGS sequence"/>
</dbReference>
<dbReference type="InterPro" id="IPR019775">
    <property type="entry name" value="WD40_repeat_CS"/>
</dbReference>
<dbReference type="SUPFAM" id="SSF50978">
    <property type="entry name" value="WD40 repeat-like"/>
    <property type="match status" value="1"/>
</dbReference>
<organism evidence="5 6">
    <name type="scientific">Linnemannia gamsii</name>
    <dbReference type="NCBI Taxonomy" id="64522"/>
    <lineage>
        <taxon>Eukaryota</taxon>
        <taxon>Fungi</taxon>
        <taxon>Fungi incertae sedis</taxon>
        <taxon>Mucoromycota</taxon>
        <taxon>Mortierellomycotina</taxon>
        <taxon>Mortierellomycetes</taxon>
        <taxon>Mortierellales</taxon>
        <taxon>Mortierellaceae</taxon>
        <taxon>Linnemannia</taxon>
    </lineage>
</organism>
<dbReference type="PROSITE" id="PS00678">
    <property type="entry name" value="WD_REPEATS_1"/>
    <property type="match status" value="1"/>
</dbReference>
<accession>A0ABQ7JTP0</accession>
<feature type="repeat" description="WD" evidence="3">
    <location>
        <begin position="75"/>
        <end position="116"/>
    </location>
</feature>
<proteinExistence type="predicted"/>
<dbReference type="PROSITE" id="PS50082">
    <property type="entry name" value="WD_REPEATS_2"/>
    <property type="match status" value="3"/>
</dbReference>
<feature type="repeat" description="WD" evidence="3">
    <location>
        <begin position="33"/>
        <end position="66"/>
    </location>
</feature>
<sequence length="334" mass="37590">MKFSPDGLWIATGGRGGDIRLWFAETDVVDSVFRGHTSWIITLTFSPNSQWIASGSGDTTVRLWDIFSGTPGLVLYGHSSCVESVAFSPCGQQIVSGSEDGTIRVWEESTGESRIILDIDHPALSMTVWYSSGGVQIALVREEGDCLELWYGHRKKVSLPLQDKGFVQFIAFSHCGQWIGLSSDDSLRFWKWKDATREWKCMLKMGDFLKRVENIAWRPGTLEFVTGTGTSSVQTWRLFETTYGEWDVKLLWSADHTGFVATDAVIDNTVGLSAANRRLLEQRIVRDWPSYMDNSDKSHDDDSEQSQDNYMVLDDQNDNVDEGHGEIQDDSDTE</sequence>
<feature type="repeat" description="WD" evidence="3">
    <location>
        <begin position="1"/>
        <end position="22"/>
    </location>
</feature>
<dbReference type="PROSITE" id="PS50294">
    <property type="entry name" value="WD_REPEATS_REGION"/>
    <property type="match status" value="2"/>
</dbReference>
<dbReference type="PRINTS" id="PR00320">
    <property type="entry name" value="GPROTEINBRPT"/>
</dbReference>